<feature type="repeat" description="ANK" evidence="3">
    <location>
        <begin position="852"/>
        <end position="881"/>
    </location>
</feature>
<keyword evidence="2 3" id="KW-0040">ANK repeat</keyword>
<dbReference type="PANTHER" id="PTHR24198">
    <property type="entry name" value="ANKYRIN REPEAT AND PROTEIN KINASE DOMAIN-CONTAINING PROTEIN"/>
    <property type="match status" value="1"/>
</dbReference>
<evidence type="ECO:0000313" key="4">
    <source>
        <dbReference type="EMBL" id="KAF5707892.1"/>
    </source>
</evidence>
<evidence type="ECO:0000256" key="3">
    <source>
        <dbReference type="PROSITE-ProRule" id="PRU00023"/>
    </source>
</evidence>
<dbReference type="SUPFAM" id="SSF48403">
    <property type="entry name" value="Ankyrin repeat"/>
    <property type="match status" value="2"/>
</dbReference>
<proteinExistence type="predicted"/>
<dbReference type="PROSITE" id="PS50297">
    <property type="entry name" value="ANK_REP_REGION"/>
    <property type="match status" value="6"/>
</dbReference>
<feature type="repeat" description="ANK" evidence="3">
    <location>
        <begin position="739"/>
        <end position="771"/>
    </location>
</feature>
<accession>A0A8H6DA51</accession>
<protein>
    <submittedName>
        <fullName evidence="4">Ankyrin repeat domain-containing protein</fullName>
    </submittedName>
</protein>
<feature type="repeat" description="ANK" evidence="3">
    <location>
        <begin position="643"/>
        <end position="672"/>
    </location>
</feature>
<feature type="repeat" description="ANK" evidence="3">
    <location>
        <begin position="611"/>
        <end position="639"/>
    </location>
</feature>
<dbReference type="SMART" id="SM00248">
    <property type="entry name" value="ANK"/>
    <property type="match status" value="13"/>
</dbReference>
<evidence type="ECO:0000256" key="2">
    <source>
        <dbReference type="ARBA" id="ARBA00023043"/>
    </source>
</evidence>
<feature type="repeat" description="ANK" evidence="3">
    <location>
        <begin position="290"/>
        <end position="316"/>
    </location>
</feature>
<dbReference type="Proteomes" id="UP000544331">
    <property type="component" value="Unassembled WGS sequence"/>
</dbReference>
<sequence length="1016" mass="112493">MVCTPSRVSFMRDRVLGLIVNKEILQTFLSLLDSKEVDTKAKDVLAKLHNSSDRGQPSWKEAVSIALKVQGRDDASKYFYVSRRNGFLIAARFVWDPEPGAELKPDDKCWAYSWMAYHGKLDVMKALEMSVEDFTDVKYNPVTMAAGSGQIDTLKHLHSVGFDLWSCAYWGPTVPYSPLAAAIEHGHKSVVKYLCDDDKIQRLTEDQVIHACSTAADNGRVYVLRQIEKQHPKWTNDWYCNGTAPYRLYPNRIDWYIFGPGKPSNDSERVALLQHFIQKKWYDIHAVDQNGNSVLHLAAAEGSVDLFEISWNAGANSIKEQPNDSGQSPLELAGNDESCIATWLSKNELFLYNKRKDTFSKDGLKQILKIVNALWVSENMDEKLADIWVHHYSFTAMNAYIDKASKVLKVISPYETLTDIFLEALELNGWFMGTSESKEMEFREVAKKSRDMARFLFAFGIGFDQAPVPLIFSRLYADWAEIKLYLQSQEGEMLKAGNEAARGGLLNLIYLLTLVRISWSSQTGILDGYRCRDNYGDDASTTQGHTAMQWFDLKPLLYLADTKSYRPVALTWAAVSGCEIAAEKALKAYRQGCPHHGPACQCAFGVSLIRALGIASTCEHVDIIRALLKNGVDVNARHRGFPSALEIAAKNGNLDIIELLLEANADINHTKIRCPSALQLASFHGHRNIVRQLLSYGADIHVQTQQFPPALQGAASKGHNEIVELLLDNGADIDAHDQQYPTALQSAAADCNKELVEFLLHKGARIDVQGGVLPLPINIASANGSRRLLKLFLNSNMNAQVQDETLARAILVAAFHGRRRMVEFLIQNGANLNRQVQLSGTFLLPSGEMLITALQAAAGGGHKSVVKLLIESGADIGASPHRSPSPLQAAVTGGHKDTVQLLLDNGAAVNDHNQYCPTAIQRAVLNGDRRTVELLLCRGADANLQGGQLAPPLYIAVAMGNRGIVQLLLDHESYVDTQCGRYGTALMLMSSLRLRDVVKVHKNDLTVMPNLRCSDP</sequence>
<feature type="repeat" description="ANK" evidence="3">
    <location>
        <begin position="710"/>
        <end position="738"/>
    </location>
</feature>
<keyword evidence="5" id="KW-1185">Reference proteome</keyword>
<dbReference type="Pfam" id="PF12796">
    <property type="entry name" value="Ank_2"/>
    <property type="match status" value="3"/>
</dbReference>
<dbReference type="EMBL" id="JAAOAN010000406">
    <property type="protein sequence ID" value="KAF5707892.1"/>
    <property type="molecule type" value="Genomic_DNA"/>
</dbReference>
<dbReference type="PRINTS" id="PR01415">
    <property type="entry name" value="ANKYRIN"/>
</dbReference>
<organism evidence="4 5">
    <name type="scientific">Fusarium mundagurra</name>
    <dbReference type="NCBI Taxonomy" id="1567541"/>
    <lineage>
        <taxon>Eukaryota</taxon>
        <taxon>Fungi</taxon>
        <taxon>Dikarya</taxon>
        <taxon>Ascomycota</taxon>
        <taxon>Pezizomycotina</taxon>
        <taxon>Sordariomycetes</taxon>
        <taxon>Hypocreomycetidae</taxon>
        <taxon>Hypocreales</taxon>
        <taxon>Nectriaceae</taxon>
        <taxon>Fusarium</taxon>
        <taxon>Fusarium fujikuroi species complex</taxon>
    </lineage>
</organism>
<gene>
    <name evidence="4" type="ORF">FMUND_10875</name>
</gene>
<dbReference type="Gene3D" id="1.25.40.20">
    <property type="entry name" value="Ankyrin repeat-containing domain"/>
    <property type="match status" value="4"/>
</dbReference>
<feature type="repeat" description="ANK" evidence="3">
    <location>
        <begin position="673"/>
        <end position="705"/>
    </location>
</feature>
<reference evidence="4 5" key="1">
    <citation type="submission" date="2020-05" db="EMBL/GenBank/DDBJ databases">
        <title>Identification and distribution of gene clusters putatively required for synthesis of sphingolipid metabolism inhibitors in phylogenetically diverse species of the filamentous fungus Fusarium.</title>
        <authorList>
            <person name="Kim H.-S."/>
            <person name="Busman M."/>
            <person name="Brown D.W."/>
            <person name="Divon H."/>
            <person name="Uhlig S."/>
            <person name="Proctor R.H."/>
        </authorList>
    </citation>
    <scope>NUCLEOTIDE SEQUENCE [LARGE SCALE GENOMIC DNA]</scope>
    <source>
        <strain evidence="4 5">NRRL 66235</strain>
    </source>
</reference>
<dbReference type="PANTHER" id="PTHR24198:SF165">
    <property type="entry name" value="ANKYRIN REPEAT-CONTAINING PROTEIN-RELATED"/>
    <property type="match status" value="1"/>
</dbReference>
<evidence type="ECO:0000313" key="5">
    <source>
        <dbReference type="Proteomes" id="UP000544331"/>
    </source>
</evidence>
<dbReference type="InterPro" id="IPR036770">
    <property type="entry name" value="Ankyrin_rpt-contain_sf"/>
</dbReference>
<dbReference type="AlphaFoldDB" id="A0A8H6DA51"/>
<comment type="caution">
    <text evidence="4">The sequence shown here is derived from an EMBL/GenBank/DDBJ whole genome shotgun (WGS) entry which is preliminary data.</text>
</comment>
<dbReference type="PROSITE" id="PS50088">
    <property type="entry name" value="ANK_REPEAT"/>
    <property type="match status" value="8"/>
</dbReference>
<evidence type="ECO:0000256" key="1">
    <source>
        <dbReference type="ARBA" id="ARBA00022737"/>
    </source>
</evidence>
<keyword evidence="1" id="KW-0677">Repeat</keyword>
<feature type="repeat" description="ANK" evidence="3">
    <location>
        <begin position="882"/>
        <end position="914"/>
    </location>
</feature>
<dbReference type="OrthoDB" id="4772757at2759"/>
<dbReference type="InterPro" id="IPR002110">
    <property type="entry name" value="Ankyrin_rpt"/>
</dbReference>
<name>A0A8H6DA51_9HYPO</name>